<dbReference type="OrthoDB" id="5811557at2759"/>
<evidence type="ECO:0000313" key="3">
    <source>
        <dbReference type="Proteomes" id="UP001152747"/>
    </source>
</evidence>
<organism evidence="2 3">
    <name type="scientific">Caenorhabditis angaria</name>
    <dbReference type="NCBI Taxonomy" id="860376"/>
    <lineage>
        <taxon>Eukaryota</taxon>
        <taxon>Metazoa</taxon>
        <taxon>Ecdysozoa</taxon>
        <taxon>Nematoda</taxon>
        <taxon>Chromadorea</taxon>
        <taxon>Rhabditida</taxon>
        <taxon>Rhabditina</taxon>
        <taxon>Rhabditomorpha</taxon>
        <taxon>Rhabditoidea</taxon>
        <taxon>Rhabditidae</taxon>
        <taxon>Peloderinae</taxon>
        <taxon>Caenorhabditis</taxon>
    </lineage>
</organism>
<comment type="caution">
    <text evidence="2">The sequence shown here is derived from an EMBL/GenBank/DDBJ whole genome shotgun (WGS) entry which is preliminary data.</text>
</comment>
<sequence length="154" mass="17956">MLIFTIFFFLPTSAEEYTEELLIPEGQTKFVAEYSYCGTDDKNRNMIFDTMWSGTEEALSHCCSIHDDCYGNQLGKNYCDQTFKECVKSATKFIRAQIFYEAVHHLGYLAYENADPANGPIYQFTNEYLYEEFNMVRNACPQHKHAFFLVCYSI</sequence>
<proteinExistence type="predicted"/>
<dbReference type="AlphaFoldDB" id="A0A9P1MVA6"/>
<dbReference type="GO" id="GO:0006644">
    <property type="term" value="P:phospholipid metabolic process"/>
    <property type="evidence" value="ECO:0007669"/>
    <property type="project" value="InterPro"/>
</dbReference>
<accession>A0A9P1MVA6</accession>
<keyword evidence="3" id="KW-1185">Reference proteome</keyword>
<dbReference type="GO" id="GO:0004623">
    <property type="term" value="F:phospholipase A2 activity"/>
    <property type="evidence" value="ECO:0007669"/>
    <property type="project" value="InterPro"/>
</dbReference>
<feature type="signal peptide" evidence="1">
    <location>
        <begin position="1"/>
        <end position="16"/>
    </location>
</feature>
<feature type="chain" id="PRO_5040128780" description="Phospholipase A(2)" evidence="1">
    <location>
        <begin position="17"/>
        <end position="154"/>
    </location>
</feature>
<dbReference type="EMBL" id="CANHGI010000001">
    <property type="protein sequence ID" value="CAI5440123.1"/>
    <property type="molecule type" value="Genomic_DNA"/>
</dbReference>
<reference evidence="2" key="1">
    <citation type="submission" date="2022-11" db="EMBL/GenBank/DDBJ databases">
        <authorList>
            <person name="Kikuchi T."/>
        </authorList>
    </citation>
    <scope>NUCLEOTIDE SEQUENCE</scope>
    <source>
        <strain evidence="2">PS1010</strain>
    </source>
</reference>
<dbReference type="SUPFAM" id="SSF48619">
    <property type="entry name" value="Phospholipase A2, PLA2"/>
    <property type="match status" value="1"/>
</dbReference>
<dbReference type="Gene3D" id="1.20.90.10">
    <property type="entry name" value="Phospholipase A2 domain"/>
    <property type="match status" value="1"/>
</dbReference>
<evidence type="ECO:0000256" key="1">
    <source>
        <dbReference type="SAM" id="SignalP"/>
    </source>
</evidence>
<evidence type="ECO:0008006" key="4">
    <source>
        <dbReference type="Google" id="ProtNLM"/>
    </source>
</evidence>
<gene>
    <name evidence="2" type="ORF">CAMP_LOCUS2760</name>
</gene>
<dbReference type="InterPro" id="IPR036444">
    <property type="entry name" value="PLipase_A2_dom_sf"/>
</dbReference>
<dbReference type="GO" id="GO:0050482">
    <property type="term" value="P:arachidonate secretion"/>
    <property type="evidence" value="ECO:0007669"/>
    <property type="project" value="InterPro"/>
</dbReference>
<protein>
    <recommendedName>
        <fullName evidence="4">Phospholipase A(2)</fullName>
    </recommendedName>
</protein>
<name>A0A9P1MVA6_9PELO</name>
<evidence type="ECO:0000313" key="2">
    <source>
        <dbReference type="EMBL" id="CAI5440123.1"/>
    </source>
</evidence>
<keyword evidence="1" id="KW-0732">Signal</keyword>
<dbReference type="Proteomes" id="UP001152747">
    <property type="component" value="Unassembled WGS sequence"/>
</dbReference>